<dbReference type="PRINTS" id="PR00759">
    <property type="entry name" value="BASICPTASE"/>
</dbReference>
<feature type="domain" description="BPTI/Kunitz inhibitor" evidence="3">
    <location>
        <begin position="85"/>
        <end position="139"/>
    </location>
</feature>
<organism evidence="4 5">
    <name type="scientific">Micractinium conductrix</name>
    <dbReference type="NCBI Taxonomy" id="554055"/>
    <lineage>
        <taxon>Eukaryota</taxon>
        <taxon>Viridiplantae</taxon>
        <taxon>Chlorophyta</taxon>
        <taxon>core chlorophytes</taxon>
        <taxon>Trebouxiophyceae</taxon>
        <taxon>Chlorellales</taxon>
        <taxon>Chlorellaceae</taxon>
        <taxon>Chlorella clade</taxon>
        <taxon>Micractinium</taxon>
    </lineage>
</organism>
<feature type="domain" description="BPTI/Kunitz inhibitor" evidence="3">
    <location>
        <begin position="148"/>
        <end position="198"/>
    </location>
</feature>
<dbReference type="InterPro" id="IPR050098">
    <property type="entry name" value="TFPI/VKTCI-like"/>
</dbReference>
<evidence type="ECO:0000259" key="3">
    <source>
        <dbReference type="PROSITE" id="PS50279"/>
    </source>
</evidence>
<dbReference type="PROSITE" id="PS50279">
    <property type="entry name" value="BPTI_KUNITZ_2"/>
    <property type="match status" value="3"/>
</dbReference>
<dbReference type="Gene3D" id="4.10.410.10">
    <property type="entry name" value="Pancreatic trypsin inhibitor Kunitz domain"/>
    <property type="match status" value="3"/>
</dbReference>
<dbReference type="FunFam" id="4.10.410.10:FF:000020">
    <property type="entry name" value="Collagen, type VI, alpha 3"/>
    <property type="match status" value="2"/>
</dbReference>
<dbReference type="PROSITE" id="PS00280">
    <property type="entry name" value="BPTI_KUNITZ_1"/>
    <property type="match status" value="2"/>
</dbReference>
<dbReference type="GO" id="GO:0005615">
    <property type="term" value="C:extracellular space"/>
    <property type="evidence" value="ECO:0007669"/>
    <property type="project" value="TreeGrafter"/>
</dbReference>
<dbReference type="CDD" id="cd00109">
    <property type="entry name" value="Kunitz-type"/>
    <property type="match status" value="3"/>
</dbReference>
<keyword evidence="5" id="KW-1185">Reference proteome</keyword>
<sequence length="204" mass="23156">MRVTALAVLLLALCSSARANKEPWRRCLEEPAEVGPCRGRVERWTFDPTSATCVKFYWGGCQGSRNRFNTKRACEQKCRLKVPRCALPAAPGSGDVQCMAYMPRWAWDEEKKDCVQFVYGGCGGNRNNFETKELCLKRCSPKSAANPCNQPKAVGPCRGRIERWFYNKQSAQCEQFMWGGCKGNKNNFKDQMSCEYACVPEYQN</sequence>
<dbReference type="PANTHER" id="PTHR10083">
    <property type="entry name" value="KUNITZ-TYPE PROTEASE INHIBITOR-RELATED"/>
    <property type="match status" value="1"/>
</dbReference>
<evidence type="ECO:0000256" key="2">
    <source>
        <dbReference type="SAM" id="SignalP"/>
    </source>
</evidence>
<name>A0A2P6VPT2_9CHLO</name>
<gene>
    <name evidence="4" type="primary">g921</name>
    <name evidence="4" type="ORF">C2E20_0921</name>
</gene>
<dbReference type="InterPro" id="IPR020901">
    <property type="entry name" value="Prtase_inh_Kunz-CS"/>
</dbReference>
<reference evidence="4 5" key="1">
    <citation type="journal article" date="2018" name="Plant J.">
        <title>Genome sequences of Chlorella sorokiniana UTEX 1602 and Micractinium conductrix SAG 241.80: implications to maltose excretion by a green alga.</title>
        <authorList>
            <person name="Arriola M.B."/>
            <person name="Velmurugan N."/>
            <person name="Zhang Y."/>
            <person name="Plunkett M.H."/>
            <person name="Hondzo H."/>
            <person name="Barney B.M."/>
        </authorList>
    </citation>
    <scope>NUCLEOTIDE SEQUENCE [LARGE SCALE GENOMIC DNA]</scope>
    <source>
        <strain evidence="4 5">SAG 241.80</strain>
    </source>
</reference>
<evidence type="ECO:0000256" key="1">
    <source>
        <dbReference type="ARBA" id="ARBA00023157"/>
    </source>
</evidence>
<dbReference type="AlphaFoldDB" id="A0A2P6VPT2"/>
<dbReference type="InterPro" id="IPR036880">
    <property type="entry name" value="Kunitz_BPTI_sf"/>
</dbReference>
<proteinExistence type="predicted"/>
<dbReference type="OrthoDB" id="5950222at2759"/>
<keyword evidence="2" id="KW-0732">Signal</keyword>
<dbReference type="Proteomes" id="UP000239649">
    <property type="component" value="Unassembled WGS sequence"/>
</dbReference>
<dbReference type="InterPro" id="IPR002223">
    <property type="entry name" value="Kunitz_BPTI"/>
</dbReference>
<dbReference type="SUPFAM" id="SSF57362">
    <property type="entry name" value="BPTI-like"/>
    <property type="match status" value="3"/>
</dbReference>
<dbReference type="Pfam" id="PF00014">
    <property type="entry name" value="Kunitz_BPTI"/>
    <property type="match status" value="3"/>
</dbReference>
<feature type="signal peptide" evidence="2">
    <location>
        <begin position="1"/>
        <end position="19"/>
    </location>
</feature>
<evidence type="ECO:0000313" key="4">
    <source>
        <dbReference type="EMBL" id="PSC76067.1"/>
    </source>
</evidence>
<feature type="domain" description="BPTI/Kunitz inhibitor" evidence="3">
    <location>
        <begin position="28"/>
        <end position="78"/>
    </location>
</feature>
<dbReference type="SMART" id="SM00131">
    <property type="entry name" value="KU"/>
    <property type="match status" value="3"/>
</dbReference>
<protein>
    <submittedName>
        <fullName evidence="4">Papilin</fullName>
    </submittedName>
</protein>
<dbReference type="GO" id="GO:0004867">
    <property type="term" value="F:serine-type endopeptidase inhibitor activity"/>
    <property type="evidence" value="ECO:0007669"/>
    <property type="project" value="InterPro"/>
</dbReference>
<comment type="caution">
    <text evidence="4">The sequence shown here is derived from an EMBL/GenBank/DDBJ whole genome shotgun (WGS) entry which is preliminary data.</text>
</comment>
<accession>A0A2P6VPT2</accession>
<dbReference type="PANTHER" id="PTHR10083:SF374">
    <property type="entry name" value="BPTI_KUNITZ INHIBITOR DOMAIN-CONTAINING PROTEIN"/>
    <property type="match status" value="1"/>
</dbReference>
<evidence type="ECO:0000313" key="5">
    <source>
        <dbReference type="Proteomes" id="UP000239649"/>
    </source>
</evidence>
<dbReference type="EMBL" id="LHPF02000001">
    <property type="protein sequence ID" value="PSC76067.1"/>
    <property type="molecule type" value="Genomic_DNA"/>
</dbReference>
<feature type="chain" id="PRO_5015170465" evidence="2">
    <location>
        <begin position="20"/>
        <end position="204"/>
    </location>
</feature>
<keyword evidence="1" id="KW-1015">Disulfide bond</keyword>